<dbReference type="PANTHER" id="PTHR34618">
    <property type="entry name" value="SURFACE PROTEIN MAS1, PUTATIVE-RELATED"/>
    <property type="match status" value="1"/>
</dbReference>
<dbReference type="Pfam" id="PF11327">
    <property type="entry name" value="Egh16-like"/>
    <property type="match status" value="1"/>
</dbReference>
<dbReference type="OrthoDB" id="3241054at2759"/>
<proteinExistence type="predicted"/>
<dbReference type="AlphaFoldDB" id="A0A9Q3CRX7"/>
<keyword evidence="3" id="KW-1185">Reference proteome</keyword>
<evidence type="ECO:0008006" key="4">
    <source>
        <dbReference type="Google" id="ProtNLM"/>
    </source>
</evidence>
<feature type="chain" id="PRO_5040433283" description="Secreted protein" evidence="1">
    <location>
        <begin position="28"/>
        <end position="263"/>
    </location>
</feature>
<dbReference type="EMBL" id="AVOT02010489">
    <property type="protein sequence ID" value="MBW0490259.1"/>
    <property type="molecule type" value="Genomic_DNA"/>
</dbReference>
<organism evidence="2 3">
    <name type="scientific">Austropuccinia psidii MF-1</name>
    <dbReference type="NCBI Taxonomy" id="1389203"/>
    <lineage>
        <taxon>Eukaryota</taxon>
        <taxon>Fungi</taxon>
        <taxon>Dikarya</taxon>
        <taxon>Basidiomycota</taxon>
        <taxon>Pucciniomycotina</taxon>
        <taxon>Pucciniomycetes</taxon>
        <taxon>Pucciniales</taxon>
        <taxon>Sphaerophragmiaceae</taxon>
        <taxon>Austropuccinia</taxon>
    </lineage>
</organism>
<reference evidence="2" key="1">
    <citation type="submission" date="2021-03" db="EMBL/GenBank/DDBJ databases">
        <title>Draft genome sequence of rust myrtle Austropuccinia psidii MF-1, a brazilian biotype.</title>
        <authorList>
            <person name="Quecine M.C."/>
            <person name="Pachon D.M.R."/>
            <person name="Bonatelli M.L."/>
            <person name="Correr F.H."/>
            <person name="Franceschini L.M."/>
            <person name="Leite T.F."/>
            <person name="Margarido G.R.A."/>
            <person name="Almeida C.A."/>
            <person name="Ferrarezi J.A."/>
            <person name="Labate C.A."/>
        </authorList>
    </citation>
    <scope>NUCLEOTIDE SEQUENCE</scope>
    <source>
        <strain evidence="2">MF-1</strain>
    </source>
</reference>
<dbReference type="Proteomes" id="UP000765509">
    <property type="component" value="Unassembled WGS sequence"/>
</dbReference>
<feature type="signal peptide" evidence="1">
    <location>
        <begin position="1"/>
        <end position="27"/>
    </location>
</feature>
<name>A0A9Q3CRX7_9BASI</name>
<protein>
    <recommendedName>
        <fullName evidence="4">Secreted protein</fullName>
    </recommendedName>
</protein>
<evidence type="ECO:0000313" key="2">
    <source>
        <dbReference type="EMBL" id="MBW0490259.1"/>
    </source>
</evidence>
<dbReference type="PANTHER" id="PTHR34618:SF1">
    <property type="entry name" value="SECRETED PROTEIN"/>
    <property type="match status" value="1"/>
</dbReference>
<sequence>MFIHSFLPTSSLIALLWLSNLFTETEAGVCSILQVLGANHKIGAGFGVATDGSVPRNGNGDTGADATEFDAVENPNSACGRVALHGGKNVDIASFTKKAVASGLPLVYNNGSIPMTVFQVNRLGGGPMTCEYSADATGGSWEPMYMTLNMPGNFGLQSVQNVKYSVVATFNAGAKFTGGVNHNMGLVRCRAGQKNVCGGCFVVQMDGVVSSSLSTPQSQQIRTAVSSVTAGQDLSSQQMTIVINKVIATAKSQGLVASSTANR</sequence>
<evidence type="ECO:0000256" key="1">
    <source>
        <dbReference type="SAM" id="SignalP"/>
    </source>
</evidence>
<evidence type="ECO:0000313" key="3">
    <source>
        <dbReference type="Proteomes" id="UP000765509"/>
    </source>
</evidence>
<dbReference type="InterPro" id="IPR021476">
    <property type="entry name" value="Egh16-like"/>
</dbReference>
<gene>
    <name evidence="2" type="ORF">O181_029974</name>
</gene>
<accession>A0A9Q3CRX7</accession>
<keyword evidence="1" id="KW-0732">Signal</keyword>
<comment type="caution">
    <text evidence="2">The sequence shown here is derived from an EMBL/GenBank/DDBJ whole genome shotgun (WGS) entry which is preliminary data.</text>
</comment>